<dbReference type="CDD" id="cd00590">
    <property type="entry name" value="RRM_SF"/>
    <property type="match status" value="1"/>
</dbReference>
<evidence type="ECO:0000313" key="4">
    <source>
        <dbReference type="EMBL" id="OMH83405.1"/>
    </source>
</evidence>
<evidence type="ECO:0000259" key="3">
    <source>
        <dbReference type="PROSITE" id="PS50102"/>
    </source>
</evidence>
<keyword evidence="1" id="KW-0694">RNA-binding</keyword>
<comment type="caution">
    <text evidence="4">The sequence shown here is derived from an EMBL/GenBank/DDBJ whole genome shotgun (WGS) entry which is preliminary data.</text>
</comment>
<dbReference type="SMART" id="SM00360">
    <property type="entry name" value="RRM"/>
    <property type="match status" value="1"/>
</dbReference>
<dbReference type="Gene3D" id="3.30.70.330">
    <property type="match status" value="1"/>
</dbReference>
<dbReference type="SUPFAM" id="SSF54928">
    <property type="entry name" value="RNA-binding domain, RBD"/>
    <property type="match status" value="1"/>
</dbReference>
<dbReference type="Pfam" id="PF00076">
    <property type="entry name" value="RRM_1"/>
    <property type="match status" value="1"/>
</dbReference>
<dbReference type="AlphaFoldDB" id="A0A1R1PQY8"/>
<sequence>MLYNKIFSKIQPQGLKACFNQARKFSTRRIHITNLTYDVTPAHLFKYFSNFGKIEDVYVPKFNDGRYRGFGFITFIVGERPENVPKAVSSGPYETPEEVAQIDELIEKVIRRSDGYEFKGRFMGVDVATSRARVNTDSSNNLSTENTFSYYPRKNTK</sequence>
<dbReference type="InterPro" id="IPR035979">
    <property type="entry name" value="RBD_domain_sf"/>
</dbReference>
<feature type="domain" description="RRM" evidence="3">
    <location>
        <begin position="28"/>
        <end position="130"/>
    </location>
</feature>
<dbReference type="GO" id="GO:0003723">
    <property type="term" value="F:RNA binding"/>
    <property type="evidence" value="ECO:0007669"/>
    <property type="project" value="UniProtKB-UniRule"/>
</dbReference>
<dbReference type="OrthoDB" id="439808at2759"/>
<evidence type="ECO:0000256" key="2">
    <source>
        <dbReference type="SAM" id="MobiDB-lite"/>
    </source>
</evidence>
<gene>
    <name evidence="4" type="ORF">AX774_g3092</name>
</gene>
<accession>A0A1R1PQY8</accession>
<dbReference type="EMBL" id="LSSK01000419">
    <property type="protein sequence ID" value="OMH83405.1"/>
    <property type="molecule type" value="Genomic_DNA"/>
</dbReference>
<evidence type="ECO:0000313" key="5">
    <source>
        <dbReference type="Proteomes" id="UP000188320"/>
    </source>
</evidence>
<name>A0A1R1PQY8_ZANCU</name>
<reference evidence="5" key="1">
    <citation type="submission" date="2017-01" db="EMBL/GenBank/DDBJ databases">
        <authorList>
            <person name="Wang Y."/>
            <person name="White M."/>
            <person name="Kvist S."/>
            <person name="Moncalvo J.-M."/>
        </authorList>
    </citation>
    <scope>NUCLEOTIDE SEQUENCE [LARGE SCALE GENOMIC DNA]</scope>
    <source>
        <strain evidence="5">COL-18-3</strain>
    </source>
</reference>
<evidence type="ECO:0000256" key="1">
    <source>
        <dbReference type="PROSITE-ProRule" id="PRU00176"/>
    </source>
</evidence>
<keyword evidence="5" id="KW-1185">Reference proteome</keyword>
<dbReference type="InterPro" id="IPR000504">
    <property type="entry name" value="RRM_dom"/>
</dbReference>
<dbReference type="PROSITE" id="PS50102">
    <property type="entry name" value="RRM"/>
    <property type="match status" value="1"/>
</dbReference>
<feature type="region of interest" description="Disordered" evidence="2">
    <location>
        <begin position="136"/>
        <end position="157"/>
    </location>
</feature>
<dbReference type="PANTHER" id="PTHR15241:SF389">
    <property type="entry name" value="HETEROGENEOUS NUCLEAR RIBONUCLEOPROTEIN A_B"/>
    <property type="match status" value="1"/>
</dbReference>
<dbReference type="Proteomes" id="UP000188320">
    <property type="component" value="Unassembled WGS sequence"/>
</dbReference>
<organism evidence="4 5">
    <name type="scientific">Zancudomyces culisetae</name>
    <name type="common">Gut fungus</name>
    <name type="synonym">Smittium culisetae</name>
    <dbReference type="NCBI Taxonomy" id="1213189"/>
    <lineage>
        <taxon>Eukaryota</taxon>
        <taxon>Fungi</taxon>
        <taxon>Fungi incertae sedis</taxon>
        <taxon>Zoopagomycota</taxon>
        <taxon>Kickxellomycotina</taxon>
        <taxon>Harpellomycetes</taxon>
        <taxon>Harpellales</taxon>
        <taxon>Legeriomycetaceae</taxon>
        <taxon>Zancudomyces</taxon>
    </lineage>
</organism>
<dbReference type="PANTHER" id="PTHR15241">
    <property type="entry name" value="TRANSFORMER-2-RELATED"/>
    <property type="match status" value="1"/>
</dbReference>
<proteinExistence type="predicted"/>
<dbReference type="InterPro" id="IPR012677">
    <property type="entry name" value="Nucleotide-bd_a/b_plait_sf"/>
</dbReference>
<feature type="compositionally biased region" description="Polar residues" evidence="2">
    <location>
        <begin position="136"/>
        <end position="149"/>
    </location>
</feature>
<protein>
    <submittedName>
        <fullName evidence="4">Multiple RNA-binding domain-containing protein 1</fullName>
    </submittedName>
</protein>